<sequence length="659" mass="71149">MQIKMTVGRKIGSGFFIVTLLAAIVGYVGINSINTVYSAMQNFMVVSNVDMVMNEAVVENALVLNKAMTVMSLRGNKADAENLAKTFYNIEKGLNKWDRTITGQPDLIKGSASVKENIKKINDVSTQLATVKKEVIDIQTKWDGLVNDILSFLKTTMADIIDPHKAKAEQSADIGEMIHWSSVDMVMNEDVITNVLALKSASHDYIAAGTKKSLTDYVNALAKAEKGLLKWRETISGLPEMEKAADKIESDLVEYTKEGEKLTEHLREIKEIDTTVEAETSDLLLTLTKIMDTTIDPNKKISEDNAHTAYSDARIIVLGLLACVIILSTTIGYLITKLITNALTASVTFAEKIAHGNLDASINITANDETGHLARQLNFMKDKLREIVGGVQDGASGVSAGSEELSATSESVSQGAVEQAASAEQVTASIEEMVESIRNNSDSAQQTSQIAARTAVKAEEGGSAVHQTAIAMKEIADKIKIIEEIARQTNLLALNAAIEAARAGEHGKGFAVVASEVRKLAERSGSAAQEIHEFSISSVQVAERAGTLLSDILPDIKQTSEMIQEIAATNNELSNTADQVAVAVSELDKVIQANTSAAEEMASTSEQLYAQAAQLADNVNYFRMNEQHSHYASNTVADVLTSRSGNIGIDMSENEFDHF</sequence>
<evidence type="ECO:0000259" key="7">
    <source>
        <dbReference type="PROSITE" id="PS50885"/>
    </source>
</evidence>
<keyword evidence="9" id="KW-1185">Reference proteome</keyword>
<dbReference type="PROSITE" id="PS50111">
    <property type="entry name" value="CHEMOTAXIS_TRANSDUC_2"/>
    <property type="match status" value="1"/>
</dbReference>
<dbReference type="AlphaFoldDB" id="A0A1X7CTT7"/>
<dbReference type="GO" id="GO:0007165">
    <property type="term" value="P:signal transduction"/>
    <property type="evidence" value="ECO:0007669"/>
    <property type="project" value="UniProtKB-KW"/>
</dbReference>
<keyword evidence="2" id="KW-0145">Chemotaxis</keyword>
<comment type="similarity">
    <text evidence="3">Belongs to the methyl-accepting chemotaxis (MCP) protein family.</text>
</comment>
<evidence type="ECO:0000256" key="2">
    <source>
        <dbReference type="ARBA" id="ARBA00022500"/>
    </source>
</evidence>
<dbReference type="InterPro" id="IPR004089">
    <property type="entry name" value="MCPsignal_dom"/>
</dbReference>
<accession>A0A1X7CTT7</accession>
<evidence type="ECO:0000259" key="6">
    <source>
        <dbReference type="PROSITE" id="PS50111"/>
    </source>
</evidence>
<gene>
    <name evidence="8" type="ORF">SAMN06295933_1260</name>
</gene>
<feature type="transmembrane region" description="Helical" evidence="5">
    <location>
        <begin position="315"/>
        <end position="335"/>
    </location>
</feature>
<dbReference type="PANTHER" id="PTHR43531">
    <property type="entry name" value="PROTEIN ICFG"/>
    <property type="match status" value="1"/>
</dbReference>
<keyword evidence="5" id="KW-0812">Transmembrane</keyword>
<keyword evidence="4" id="KW-0807">Transducer</keyword>
<feature type="transmembrane region" description="Helical" evidence="5">
    <location>
        <begin position="12"/>
        <end position="30"/>
    </location>
</feature>
<dbReference type="EMBL" id="FWZU01000002">
    <property type="protein sequence ID" value="SMF03039.1"/>
    <property type="molecule type" value="Genomic_DNA"/>
</dbReference>
<evidence type="ECO:0000313" key="9">
    <source>
        <dbReference type="Proteomes" id="UP000192906"/>
    </source>
</evidence>
<protein>
    <submittedName>
        <fullName evidence="8">Methyl-accepting chemotaxis protein</fullName>
    </submittedName>
</protein>
<organism evidence="8 9">
    <name type="scientific">Desulfovibrio gilichinskyi</name>
    <dbReference type="NCBI Taxonomy" id="1519643"/>
    <lineage>
        <taxon>Bacteria</taxon>
        <taxon>Pseudomonadati</taxon>
        <taxon>Thermodesulfobacteriota</taxon>
        <taxon>Desulfovibrionia</taxon>
        <taxon>Desulfovibrionales</taxon>
        <taxon>Desulfovibrionaceae</taxon>
        <taxon>Desulfovibrio</taxon>
    </lineage>
</organism>
<dbReference type="GO" id="GO:0006935">
    <property type="term" value="P:chemotaxis"/>
    <property type="evidence" value="ECO:0007669"/>
    <property type="project" value="UniProtKB-KW"/>
</dbReference>
<dbReference type="GO" id="GO:0004888">
    <property type="term" value="F:transmembrane signaling receptor activity"/>
    <property type="evidence" value="ECO:0007669"/>
    <property type="project" value="TreeGrafter"/>
</dbReference>
<dbReference type="STRING" id="1519643.SAMN06295933_1260"/>
<dbReference type="FunFam" id="1.10.287.950:FF:000001">
    <property type="entry name" value="Methyl-accepting chemotaxis sensory transducer"/>
    <property type="match status" value="1"/>
</dbReference>
<dbReference type="Pfam" id="PF00672">
    <property type="entry name" value="HAMP"/>
    <property type="match status" value="1"/>
</dbReference>
<feature type="domain" description="HAMP" evidence="7">
    <location>
        <begin position="337"/>
        <end position="389"/>
    </location>
</feature>
<dbReference type="InterPro" id="IPR051310">
    <property type="entry name" value="MCP_chemotaxis"/>
</dbReference>
<dbReference type="InterPro" id="IPR003660">
    <property type="entry name" value="HAMP_dom"/>
</dbReference>
<dbReference type="RefSeq" id="WP_085099938.1">
    <property type="nucleotide sequence ID" value="NZ_FWZU01000002.1"/>
</dbReference>
<dbReference type="CDD" id="cd06225">
    <property type="entry name" value="HAMP"/>
    <property type="match status" value="1"/>
</dbReference>
<dbReference type="Pfam" id="PF00015">
    <property type="entry name" value="MCPsignal"/>
    <property type="match status" value="1"/>
</dbReference>
<proteinExistence type="inferred from homology"/>
<dbReference type="OrthoDB" id="5342522at2"/>
<reference evidence="9" key="1">
    <citation type="submission" date="2017-04" db="EMBL/GenBank/DDBJ databases">
        <authorList>
            <person name="Varghese N."/>
            <person name="Submissions S."/>
        </authorList>
    </citation>
    <scope>NUCLEOTIDE SEQUENCE [LARGE SCALE GENOMIC DNA]</scope>
    <source>
        <strain evidence="9">K3S</strain>
    </source>
</reference>
<evidence type="ECO:0000256" key="1">
    <source>
        <dbReference type="ARBA" id="ARBA00004370"/>
    </source>
</evidence>
<dbReference type="SMART" id="SM00304">
    <property type="entry name" value="HAMP"/>
    <property type="match status" value="1"/>
</dbReference>
<dbReference type="PROSITE" id="PS50885">
    <property type="entry name" value="HAMP"/>
    <property type="match status" value="1"/>
</dbReference>
<dbReference type="SMART" id="SM00283">
    <property type="entry name" value="MA"/>
    <property type="match status" value="1"/>
</dbReference>
<dbReference type="PANTHER" id="PTHR43531:SF11">
    <property type="entry name" value="METHYL-ACCEPTING CHEMOTAXIS PROTEIN 3"/>
    <property type="match status" value="1"/>
</dbReference>
<evidence type="ECO:0000256" key="4">
    <source>
        <dbReference type="PROSITE-ProRule" id="PRU00284"/>
    </source>
</evidence>
<evidence type="ECO:0000256" key="3">
    <source>
        <dbReference type="ARBA" id="ARBA00029447"/>
    </source>
</evidence>
<dbReference type="Gene3D" id="1.10.287.950">
    <property type="entry name" value="Methyl-accepting chemotaxis protein"/>
    <property type="match status" value="1"/>
</dbReference>
<dbReference type="Proteomes" id="UP000192906">
    <property type="component" value="Unassembled WGS sequence"/>
</dbReference>
<name>A0A1X7CTT7_9BACT</name>
<dbReference type="SUPFAM" id="SSF58104">
    <property type="entry name" value="Methyl-accepting chemotaxis protein (MCP) signaling domain"/>
    <property type="match status" value="1"/>
</dbReference>
<keyword evidence="5" id="KW-1133">Transmembrane helix</keyword>
<evidence type="ECO:0000313" key="8">
    <source>
        <dbReference type="EMBL" id="SMF03039.1"/>
    </source>
</evidence>
<keyword evidence="5" id="KW-0472">Membrane</keyword>
<comment type="subcellular location">
    <subcellularLocation>
        <location evidence="1">Membrane</location>
    </subcellularLocation>
</comment>
<feature type="domain" description="Methyl-accepting transducer" evidence="6">
    <location>
        <begin position="394"/>
        <end position="609"/>
    </location>
</feature>
<evidence type="ECO:0000256" key="5">
    <source>
        <dbReference type="SAM" id="Phobius"/>
    </source>
</evidence>
<dbReference type="GO" id="GO:0005886">
    <property type="term" value="C:plasma membrane"/>
    <property type="evidence" value="ECO:0007669"/>
    <property type="project" value="TreeGrafter"/>
</dbReference>